<name>A1RXN8_THEPD</name>
<dbReference type="PANTHER" id="PTHR42997">
    <property type="entry name" value="HIT FAMILY HYDROLASE"/>
    <property type="match status" value="1"/>
</dbReference>
<dbReference type="eggNOG" id="arCOG00419">
    <property type="taxonomic scope" value="Archaea"/>
</dbReference>
<dbReference type="PANTHER" id="PTHR42997:SF1">
    <property type="entry name" value="AP-4-A PHOSPHORYLASE"/>
    <property type="match status" value="1"/>
</dbReference>
<dbReference type="Gene3D" id="3.30.428.10">
    <property type="entry name" value="HIT-like"/>
    <property type="match status" value="1"/>
</dbReference>
<dbReference type="HOGENOM" id="CLU_056776_1_2_2"/>
<dbReference type="STRING" id="368408.Tpen_0562"/>
<dbReference type="GO" id="GO:0000166">
    <property type="term" value="F:nucleotide binding"/>
    <property type="evidence" value="ECO:0007669"/>
    <property type="project" value="UniProtKB-KW"/>
</dbReference>
<dbReference type="SUPFAM" id="SSF54197">
    <property type="entry name" value="HIT-like"/>
    <property type="match status" value="1"/>
</dbReference>
<dbReference type="GO" id="GO:0003824">
    <property type="term" value="F:catalytic activity"/>
    <property type="evidence" value="ECO:0007669"/>
    <property type="project" value="InterPro"/>
</dbReference>
<evidence type="ECO:0000256" key="1">
    <source>
        <dbReference type="ARBA" id="ARBA00022741"/>
    </source>
</evidence>
<dbReference type="KEGG" id="tpe:Tpen_0562"/>
<dbReference type="Proteomes" id="UP000000641">
    <property type="component" value="Chromosome"/>
</dbReference>
<evidence type="ECO:0000313" key="4">
    <source>
        <dbReference type="EMBL" id="ABL77968.1"/>
    </source>
</evidence>
<evidence type="ECO:0000259" key="3">
    <source>
        <dbReference type="PROSITE" id="PS51084"/>
    </source>
</evidence>
<organism evidence="4 5">
    <name type="scientific">Thermofilum pendens (strain DSM 2475 / Hrk 5)</name>
    <dbReference type="NCBI Taxonomy" id="368408"/>
    <lineage>
        <taxon>Archaea</taxon>
        <taxon>Thermoproteota</taxon>
        <taxon>Thermoprotei</taxon>
        <taxon>Thermofilales</taxon>
        <taxon>Thermofilaceae</taxon>
        <taxon>Thermofilum</taxon>
    </lineage>
</organism>
<evidence type="ECO:0000313" key="5">
    <source>
        <dbReference type="Proteomes" id="UP000000641"/>
    </source>
</evidence>
<accession>A1RXN8</accession>
<dbReference type="EnsemblBacteria" id="ABL77968">
    <property type="protein sequence ID" value="ABL77968"/>
    <property type="gene ID" value="Tpen_0562"/>
</dbReference>
<gene>
    <name evidence="4" type="ordered locus">Tpen_0562</name>
</gene>
<keyword evidence="1" id="KW-0547">Nucleotide-binding</keyword>
<reference evidence="5" key="1">
    <citation type="journal article" date="2008" name="J. Bacteriol.">
        <title>Genome sequence of Thermofilum pendens reveals an exceptional loss of biosynthetic pathways without genome reduction.</title>
        <authorList>
            <person name="Anderson I."/>
            <person name="Rodriguez J."/>
            <person name="Susanti D."/>
            <person name="Porat I."/>
            <person name="Reich C."/>
            <person name="Ulrich L.E."/>
            <person name="Elkins J.G."/>
            <person name="Mavromatis K."/>
            <person name="Lykidis A."/>
            <person name="Kim E."/>
            <person name="Thompson L.S."/>
            <person name="Nolan M."/>
            <person name="Land M."/>
            <person name="Copeland A."/>
            <person name="Lapidus A."/>
            <person name="Lucas S."/>
            <person name="Detter C."/>
            <person name="Zhulin I.B."/>
            <person name="Olsen G.J."/>
            <person name="Whitman W."/>
            <person name="Mukhopadhyay B."/>
            <person name="Bristow J."/>
            <person name="Kyrpides N."/>
        </authorList>
    </citation>
    <scope>NUCLEOTIDE SEQUENCE [LARGE SCALE GENOMIC DNA]</scope>
    <source>
        <strain evidence="5">DSM 2475 / Hrk 5</strain>
    </source>
</reference>
<dbReference type="InterPro" id="IPR036265">
    <property type="entry name" value="HIT-like_sf"/>
</dbReference>
<dbReference type="OrthoDB" id="26806at2157"/>
<keyword evidence="5" id="KW-1185">Reference proteome</keyword>
<feature type="domain" description="HIT" evidence="3">
    <location>
        <begin position="25"/>
        <end position="135"/>
    </location>
</feature>
<sequence>MDVLWAPWRMAYIEYAKIERGEGCFICKAVESSELEENLVVYKGEKIIVMLNRYPYNTGHLLVAPTRHVADFSQLSDEELFSLAKAVSLSLELLKKALSPDGFNVGVNLGRVAGAGLESHLHVHVVPRWNGDTNFMPVIADAKVIPEALKDTRRKLLKHVDVFEGLR</sequence>
<proteinExistence type="predicted"/>
<dbReference type="PROSITE" id="PS51084">
    <property type="entry name" value="HIT_2"/>
    <property type="match status" value="1"/>
</dbReference>
<dbReference type="AlphaFoldDB" id="A1RXN8"/>
<dbReference type="InterPro" id="IPR039383">
    <property type="entry name" value="FHIT"/>
</dbReference>
<dbReference type="Pfam" id="PF01230">
    <property type="entry name" value="HIT"/>
    <property type="match status" value="1"/>
</dbReference>
<dbReference type="CDD" id="cd01275">
    <property type="entry name" value="FHIT"/>
    <property type="match status" value="1"/>
</dbReference>
<dbReference type="InterPro" id="IPR011146">
    <property type="entry name" value="HIT-like"/>
</dbReference>
<dbReference type="EMBL" id="CP000505">
    <property type="protein sequence ID" value="ABL77968.1"/>
    <property type="molecule type" value="Genomic_DNA"/>
</dbReference>
<dbReference type="InterPro" id="IPR052908">
    <property type="entry name" value="AP-4-A_phosphorylase"/>
</dbReference>
<feature type="short sequence motif" description="Histidine triad motif" evidence="2">
    <location>
        <begin position="120"/>
        <end position="124"/>
    </location>
</feature>
<protein>
    <submittedName>
        <fullName evidence="4">Histidine triad (HIT) protein</fullName>
    </submittedName>
</protein>
<evidence type="ECO:0000256" key="2">
    <source>
        <dbReference type="PROSITE-ProRule" id="PRU00464"/>
    </source>
</evidence>